<dbReference type="InterPro" id="IPR000073">
    <property type="entry name" value="AB_hydrolase_1"/>
</dbReference>
<dbReference type="PANTHER" id="PTHR32268:SF15">
    <property type="entry name" value="HOMOSERINE ACETYLTRANSFERASE FAMILY PROTEIN (AFU_ORTHOLOGUE AFUA_1G15350)"/>
    <property type="match status" value="1"/>
</dbReference>
<dbReference type="InterPro" id="IPR029058">
    <property type="entry name" value="AB_hydrolase_fold"/>
</dbReference>
<dbReference type="Pfam" id="PF00561">
    <property type="entry name" value="Abhydrolase_1"/>
    <property type="match status" value="1"/>
</dbReference>
<dbReference type="InterPro" id="IPR008220">
    <property type="entry name" value="HAT_MetX-like"/>
</dbReference>
<dbReference type="EMBL" id="JABMOJ010000289">
    <property type="protein sequence ID" value="NQV65230.1"/>
    <property type="molecule type" value="Genomic_DNA"/>
</dbReference>
<evidence type="ECO:0000313" key="2">
    <source>
        <dbReference type="EMBL" id="NQV65230.1"/>
    </source>
</evidence>
<dbReference type="AlphaFoldDB" id="A0A972VZK2"/>
<dbReference type="PANTHER" id="PTHR32268">
    <property type="entry name" value="HOMOSERINE O-ACETYLTRANSFERASE"/>
    <property type="match status" value="1"/>
</dbReference>
<gene>
    <name evidence="2" type="ORF">HQ497_07685</name>
</gene>
<accession>A0A972VZK2</accession>
<keyword evidence="2" id="KW-0378">Hydrolase</keyword>
<dbReference type="GO" id="GO:0016747">
    <property type="term" value="F:acyltransferase activity, transferring groups other than amino-acyl groups"/>
    <property type="evidence" value="ECO:0007669"/>
    <property type="project" value="InterPro"/>
</dbReference>
<feature type="domain" description="AB hydrolase-1" evidence="1">
    <location>
        <begin position="66"/>
        <end position="151"/>
    </location>
</feature>
<comment type="caution">
    <text evidence="2">The sequence shown here is derived from an EMBL/GenBank/DDBJ whole genome shotgun (WGS) entry which is preliminary data.</text>
</comment>
<dbReference type="SUPFAM" id="SSF53474">
    <property type="entry name" value="alpha/beta-Hydrolases"/>
    <property type="match status" value="1"/>
</dbReference>
<name>A0A972VZK2_9GAMM</name>
<reference evidence="2" key="1">
    <citation type="submission" date="2020-05" db="EMBL/GenBank/DDBJ databases">
        <title>Sulfur intermediates as new biogeochemical hubs in an aquatic model microbial ecosystem.</title>
        <authorList>
            <person name="Vigneron A."/>
        </authorList>
    </citation>
    <scope>NUCLEOTIDE SEQUENCE</scope>
    <source>
        <strain evidence="2">Bin.250</strain>
    </source>
</reference>
<dbReference type="NCBIfam" id="NF005757">
    <property type="entry name" value="PRK07581.1"/>
    <property type="match status" value="1"/>
</dbReference>
<dbReference type="Proteomes" id="UP000754644">
    <property type="component" value="Unassembled WGS sequence"/>
</dbReference>
<dbReference type="PIRSF" id="PIRSF000443">
    <property type="entry name" value="Homoser_Ac_trans"/>
    <property type="match status" value="1"/>
</dbReference>
<sequence>MSVKTFLIPSFKTQQGATLDLQLTYVTRGQLSAARDNVVLVLTSYGAQHGSDGALVADNQLVDMSTKFVIVINMFGNGLSSSPSNTPSPFDGPRFPVLTIHDNVACQTLLIRHLGIECIQLVMGFSMGGLQAFEWASQNPDRVDAVLPICSAARVSRHNGVFLGGAKAALEADCAFADGDYTQPPVKGLLAFGRVYAGWVFSQTFFREARYQALGLASVEAVVEFLQAFFMRRDANDLLAMLQTWQLADISANEVYRRNFEAALKAIKARVILLPCESDLYFTVADSALELTHLRNAELRPIVSQMGNFAGGGMDPVGKLSIDQAVAYLVG</sequence>
<dbReference type="GO" id="GO:0016787">
    <property type="term" value="F:hydrolase activity"/>
    <property type="evidence" value="ECO:0007669"/>
    <property type="project" value="UniProtKB-KW"/>
</dbReference>
<evidence type="ECO:0000259" key="1">
    <source>
        <dbReference type="Pfam" id="PF00561"/>
    </source>
</evidence>
<proteinExistence type="predicted"/>
<dbReference type="Gene3D" id="3.40.50.1820">
    <property type="entry name" value="alpha/beta hydrolase"/>
    <property type="match status" value="1"/>
</dbReference>
<protein>
    <submittedName>
        <fullName evidence="2">Alpha/beta fold hydrolase</fullName>
    </submittedName>
</protein>
<evidence type="ECO:0000313" key="3">
    <source>
        <dbReference type="Proteomes" id="UP000754644"/>
    </source>
</evidence>
<organism evidence="2 3">
    <name type="scientific">SAR86 cluster bacterium</name>
    <dbReference type="NCBI Taxonomy" id="2030880"/>
    <lineage>
        <taxon>Bacteria</taxon>
        <taxon>Pseudomonadati</taxon>
        <taxon>Pseudomonadota</taxon>
        <taxon>Gammaproteobacteria</taxon>
        <taxon>SAR86 cluster</taxon>
    </lineage>
</organism>